<evidence type="ECO:0000259" key="1">
    <source>
        <dbReference type="Pfam" id="PF07603"/>
    </source>
</evidence>
<dbReference type="EMBL" id="FPHM01000008">
    <property type="protein sequence ID" value="SFV53231.1"/>
    <property type="molecule type" value="Genomic_DNA"/>
</dbReference>
<sequence length="183" mass="20794">MKHKAIILSLFLSSTFILGGGDIGGEAEVISTVPSISTSSSTSTPSLPDIEIIDSISDPDDLVYKERSTGLIWQDQAYTEDENTAFKQERSYQKAGNFAHATQYCEGLDYAGYVDWRLPTSDELVHIYYHNSRVFTHTKEHDFWSSTASTRNKYYVIYPTDSLRYARSPRQSNMIRCVRKPLD</sequence>
<protein>
    <recommendedName>
        <fullName evidence="1">Lcl C-terminal domain-containing protein</fullName>
    </recommendedName>
</protein>
<feature type="domain" description="Lcl C-terminal" evidence="1">
    <location>
        <begin position="65"/>
        <end position="179"/>
    </location>
</feature>
<name>A0A1W1BIF0_9ZZZZ</name>
<organism evidence="2">
    <name type="scientific">hydrothermal vent metagenome</name>
    <dbReference type="NCBI Taxonomy" id="652676"/>
    <lineage>
        <taxon>unclassified sequences</taxon>
        <taxon>metagenomes</taxon>
        <taxon>ecological metagenomes</taxon>
    </lineage>
</organism>
<gene>
    <name evidence="2" type="ORF">MNB_SV-13-423</name>
</gene>
<dbReference type="AlphaFoldDB" id="A0A1W1BIF0"/>
<evidence type="ECO:0000313" key="2">
    <source>
        <dbReference type="EMBL" id="SFV53231.1"/>
    </source>
</evidence>
<dbReference type="InterPro" id="IPR011460">
    <property type="entry name" value="Lcl_C"/>
</dbReference>
<reference evidence="2" key="1">
    <citation type="submission" date="2016-10" db="EMBL/GenBank/DDBJ databases">
        <authorList>
            <person name="de Groot N.N."/>
        </authorList>
    </citation>
    <scope>NUCLEOTIDE SEQUENCE</scope>
</reference>
<dbReference type="Pfam" id="PF07603">
    <property type="entry name" value="Lcl_C"/>
    <property type="match status" value="1"/>
</dbReference>
<proteinExistence type="predicted"/>
<accession>A0A1W1BIF0</accession>